<dbReference type="PANTHER" id="PTHR42870">
    <property type="entry name" value="ACETYL-COA C-ACETYLTRANSFERASE"/>
    <property type="match status" value="1"/>
</dbReference>
<organism evidence="3">
    <name type="scientific">marine sediment metagenome</name>
    <dbReference type="NCBI Taxonomy" id="412755"/>
    <lineage>
        <taxon>unclassified sequences</taxon>
        <taxon>metagenomes</taxon>
        <taxon>ecological metagenomes</taxon>
    </lineage>
</organism>
<dbReference type="InterPro" id="IPR016039">
    <property type="entry name" value="Thiolase-like"/>
</dbReference>
<dbReference type="GO" id="GO:0016747">
    <property type="term" value="F:acyltransferase activity, transferring groups other than amino-acyl groups"/>
    <property type="evidence" value="ECO:0007669"/>
    <property type="project" value="InterPro"/>
</dbReference>
<dbReference type="CDD" id="cd00829">
    <property type="entry name" value="SCP-x_thiolase"/>
    <property type="match status" value="1"/>
</dbReference>
<protein>
    <submittedName>
        <fullName evidence="3">Uncharacterized protein</fullName>
    </submittedName>
</protein>
<dbReference type="InterPro" id="IPR002155">
    <property type="entry name" value="Thiolase"/>
</dbReference>
<reference evidence="3" key="1">
    <citation type="journal article" date="2014" name="Front. Microbiol.">
        <title>High frequency of phylogenetically diverse reductive dehalogenase-homologous genes in deep subseafloor sedimentary metagenomes.</title>
        <authorList>
            <person name="Kawai M."/>
            <person name="Futagami T."/>
            <person name="Toyoda A."/>
            <person name="Takaki Y."/>
            <person name="Nishi S."/>
            <person name="Hori S."/>
            <person name="Arai W."/>
            <person name="Tsubouchi T."/>
            <person name="Morono Y."/>
            <person name="Uchiyama I."/>
            <person name="Ito T."/>
            <person name="Fujiyama A."/>
            <person name="Inagaki F."/>
            <person name="Takami H."/>
        </authorList>
    </citation>
    <scope>NUCLEOTIDE SEQUENCE</scope>
    <source>
        <strain evidence="3">Expedition CK06-06</strain>
    </source>
</reference>
<dbReference type="PANTHER" id="PTHR42870:SF7">
    <property type="entry name" value="ACETYL-COA C-ACETYLTRANSFERASE (ACETOACETYL-COA THIOLASE) (ACAB-3)"/>
    <property type="match status" value="1"/>
</dbReference>
<comment type="caution">
    <text evidence="3">The sequence shown here is derived from an EMBL/GenBank/DDBJ whole genome shotgun (WGS) entry which is preliminary data.</text>
</comment>
<evidence type="ECO:0000259" key="1">
    <source>
        <dbReference type="Pfam" id="PF00108"/>
    </source>
</evidence>
<name>X1M5N7_9ZZZZ</name>
<evidence type="ECO:0000259" key="2">
    <source>
        <dbReference type="Pfam" id="PF22691"/>
    </source>
</evidence>
<accession>X1M5N7</accession>
<dbReference type="SUPFAM" id="SSF53901">
    <property type="entry name" value="Thiolase-like"/>
    <property type="match status" value="2"/>
</dbReference>
<dbReference type="AlphaFoldDB" id="X1M5N7"/>
<sequence>MGIIGVAQTKYRRYNPASHAEMAYQVTREALEDAGLTIEDIDNTVTVCNDFWDGRTISCMTITEATGSHRVPTTNVEGDGTYGALMGAMRILSGLYKMTLVVAQSKISEGIPAVITNAMFDPVYERVLGVDAINSSALQMRSYISKYGVTEEQCAKISVKNHRNAKANPYAHLPLDITIEDVLKSRVLADPIKLLDASPVSDGACAIIMAEEETAKKRYNKPIWVKGIGHCADAYHLGDRDLAEVDALASAARRAYKMAGIKNPMKEIDVAEVYDAFSYMELMWMEGLGLCGRGEAGAVVDSGLTELGGALPINPSGGVLSAHAVQVAGLARIAEAVLQLRGQADARQVEGARVALAHGIEGACGQGHCVFILEN</sequence>
<feature type="domain" description="Thiolase N-terminal" evidence="1">
    <location>
        <begin position="7"/>
        <end position="213"/>
    </location>
</feature>
<dbReference type="Gene3D" id="3.40.47.10">
    <property type="match status" value="1"/>
</dbReference>
<dbReference type="Pfam" id="PF22691">
    <property type="entry name" value="Thiolase_C_1"/>
    <property type="match status" value="1"/>
</dbReference>
<evidence type="ECO:0000313" key="3">
    <source>
        <dbReference type="EMBL" id="GAI01684.1"/>
    </source>
</evidence>
<dbReference type="Pfam" id="PF00108">
    <property type="entry name" value="Thiolase_N"/>
    <property type="match status" value="1"/>
</dbReference>
<dbReference type="EMBL" id="BARV01001957">
    <property type="protein sequence ID" value="GAI01684.1"/>
    <property type="molecule type" value="Genomic_DNA"/>
</dbReference>
<proteinExistence type="predicted"/>
<feature type="domain" description="Thiolase C-terminal" evidence="2">
    <location>
        <begin position="236"/>
        <end position="374"/>
    </location>
</feature>
<gene>
    <name evidence="3" type="ORF">S06H3_05316</name>
</gene>
<dbReference type="PIRSF" id="PIRSF000429">
    <property type="entry name" value="Ac-CoA_Ac_transf"/>
    <property type="match status" value="1"/>
</dbReference>
<dbReference type="InterPro" id="IPR055140">
    <property type="entry name" value="Thiolase_C_2"/>
</dbReference>
<dbReference type="InterPro" id="IPR020616">
    <property type="entry name" value="Thiolase_N"/>
</dbReference>